<evidence type="ECO:0000313" key="4">
    <source>
        <dbReference type="Proteomes" id="UP000724148"/>
    </source>
</evidence>
<dbReference type="Proteomes" id="UP000724148">
    <property type="component" value="Unassembled WGS sequence"/>
</dbReference>
<evidence type="ECO:0000256" key="2">
    <source>
        <dbReference type="SAM" id="Phobius"/>
    </source>
</evidence>
<dbReference type="EMBL" id="JACOZA010000030">
    <property type="protein sequence ID" value="MBI2096754.1"/>
    <property type="molecule type" value="Genomic_DNA"/>
</dbReference>
<name>A0A931SCW2_9BACT</name>
<protein>
    <submittedName>
        <fullName evidence="3">Uncharacterized protein</fullName>
    </submittedName>
</protein>
<keyword evidence="2" id="KW-1133">Transmembrane helix</keyword>
<gene>
    <name evidence="3" type="ORF">HYT40_01185</name>
</gene>
<sequence>MIASWFIKIKTWAGEYWREIFSVILIMLVSTISFGLGRLSVVWKPKAPIKIFEPNKEGLGSASQESQLSSPENQAPSISSKDDGAFVASRNGSAYHLLDCPGAKQINEENKIYFFLIGPVA</sequence>
<evidence type="ECO:0000256" key="1">
    <source>
        <dbReference type="SAM" id="MobiDB-lite"/>
    </source>
</evidence>
<feature type="transmembrane region" description="Helical" evidence="2">
    <location>
        <begin position="20"/>
        <end position="41"/>
    </location>
</feature>
<feature type="region of interest" description="Disordered" evidence="1">
    <location>
        <begin position="56"/>
        <end position="85"/>
    </location>
</feature>
<keyword evidence="2" id="KW-0472">Membrane</keyword>
<reference evidence="3" key="1">
    <citation type="submission" date="2020-07" db="EMBL/GenBank/DDBJ databases">
        <title>Huge and variable diversity of episymbiotic CPR bacteria and DPANN archaea in groundwater ecosystems.</title>
        <authorList>
            <person name="He C.Y."/>
            <person name="Keren R."/>
            <person name="Whittaker M."/>
            <person name="Farag I.F."/>
            <person name="Doudna J."/>
            <person name="Cate J.H.D."/>
            <person name="Banfield J.F."/>
        </authorList>
    </citation>
    <scope>NUCLEOTIDE SEQUENCE</scope>
    <source>
        <strain evidence="3">NC_groundwater_193_Ag_S-0.1um_51_7</strain>
    </source>
</reference>
<comment type="caution">
    <text evidence="3">The sequence shown here is derived from an EMBL/GenBank/DDBJ whole genome shotgun (WGS) entry which is preliminary data.</text>
</comment>
<proteinExistence type="predicted"/>
<dbReference type="AlphaFoldDB" id="A0A931SCW2"/>
<feature type="compositionally biased region" description="Polar residues" evidence="1">
    <location>
        <begin position="61"/>
        <end position="79"/>
    </location>
</feature>
<organism evidence="3 4">
    <name type="scientific">Candidatus Sungiibacteriota bacterium</name>
    <dbReference type="NCBI Taxonomy" id="2750080"/>
    <lineage>
        <taxon>Bacteria</taxon>
        <taxon>Candidatus Sungiibacteriota</taxon>
    </lineage>
</organism>
<evidence type="ECO:0000313" key="3">
    <source>
        <dbReference type="EMBL" id="MBI2096754.1"/>
    </source>
</evidence>
<accession>A0A931SCW2</accession>
<keyword evidence="2" id="KW-0812">Transmembrane</keyword>